<evidence type="ECO:0000256" key="1">
    <source>
        <dbReference type="ARBA" id="ARBA00022723"/>
    </source>
</evidence>
<evidence type="ECO:0000313" key="6">
    <source>
        <dbReference type="EMBL" id="KAK2197181.1"/>
    </source>
</evidence>
<evidence type="ECO:0000259" key="5">
    <source>
        <dbReference type="PROSITE" id="PS51706"/>
    </source>
</evidence>
<dbReference type="InterPro" id="IPR006073">
    <property type="entry name" value="GTP-bd"/>
</dbReference>
<reference evidence="6" key="1">
    <citation type="journal article" date="2023" name="Nat. Microbiol.">
        <title>Babesia duncani multi-omics identifies virulence factors and drug targets.</title>
        <authorList>
            <person name="Singh P."/>
            <person name="Lonardi S."/>
            <person name="Liang Q."/>
            <person name="Vydyam P."/>
            <person name="Khabirova E."/>
            <person name="Fang T."/>
            <person name="Gihaz S."/>
            <person name="Thekkiniath J."/>
            <person name="Munshi M."/>
            <person name="Abel S."/>
            <person name="Ciampossin L."/>
            <person name="Batugedara G."/>
            <person name="Gupta M."/>
            <person name="Lu X.M."/>
            <person name="Lenz T."/>
            <person name="Chakravarty S."/>
            <person name="Cornillot E."/>
            <person name="Hu Y."/>
            <person name="Ma W."/>
            <person name="Gonzalez L.M."/>
            <person name="Sanchez S."/>
            <person name="Estrada K."/>
            <person name="Sanchez-Flores A."/>
            <person name="Montero E."/>
            <person name="Harb O.S."/>
            <person name="Le Roch K.G."/>
            <person name="Mamoun C.B."/>
        </authorList>
    </citation>
    <scope>NUCLEOTIDE SEQUENCE</scope>
    <source>
        <strain evidence="6">WA1</strain>
    </source>
</reference>
<dbReference type="EMBL" id="JALLKP010000001">
    <property type="protein sequence ID" value="KAK2197181.1"/>
    <property type="molecule type" value="Genomic_DNA"/>
</dbReference>
<dbReference type="KEGG" id="bdw:94334478"/>
<accession>A0AAD9PMA9</accession>
<evidence type="ECO:0000256" key="2">
    <source>
        <dbReference type="ARBA" id="ARBA00022741"/>
    </source>
</evidence>
<evidence type="ECO:0000256" key="4">
    <source>
        <dbReference type="ARBA" id="ARBA00023134"/>
    </source>
</evidence>
<dbReference type="PANTHER" id="PTHR11649">
    <property type="entry name" value="MSS1/TRME-RELATED GTP-BINDING PROTEIN"/>
    <property type="match status" value="1"/>
</dbReference>
<evidence type="ECO:0000256" key="3">
    <source>
        <dbReference type="ARBA" id="ARBA00022842"/>
    </source>
</evidence>
<comment type="caution">
    <text evidence="6">The sequence shown here is derived from an EMBL/GenBank/DDBJ whole genome shotgun (WGS) entry which is preliminary data.</text>
</comment>
<proteinExistence type="predicted"/>
<dbReference type="PROSITE" id="PS51706">
    <property type="entry name" value="G_ENGB"/>
    <property type="match status" value="1"/>
</dbReference>
<evidence type="ECO:0000313" key="7">
    <source>
        <dbReference type="Proteomes" id="UP001214638"/>
    </source>
</evidence>
<dbReference type="InterPro" id="IPR030393">
    <property type="entry name" value="G_ENGB_dom"/>
</dbReference>
<dbReference type="PANTHER" id="PTHR11649:SF13">
    <property type="entry name" value="ENGB-TYPE G DOMAIN-CONTAINING PROTEIN"/>
    <property type="match status" value="1"/>
</dbReference>
<dbReference type="GeneID" id="94334478"/>
<feature type="domain" description="EngB-type G" evidence="5">
    <location>
        <begin position="1"/>
        <end position="171"/>
    </location>
</feature>
<gene>
    <name evidence="6" type="ORF">BdWA1_000180</name>
</gene>
<protein>
    <submittedName>
        <fullName evidence="6">Bifunctional P-loop containing nucleoside triphosphate hydrolase/GTP binding domain/EngB-type guanine nucleotide-binding (G) domain</fullName>
    </submittedName>
</protein>
<keyword evidence="7" id="KW-1185">Reference proteome</keyword>
<sequence>MSYCIHLHSKVSNAKIFKNPNFAPVSNTPGRTRHLFTFDLGNELSLVDLPGYGYAKVTNDMRNEWSVLVNKYLKSAPNLKRILTLIDAKKGPRELDLKLWEMLTDMEIPFQVVFTKCESLKPLELHLVYSKTIEMVKAYHEVLYPFIHATSTLQKLGIVELCSDVAYIAFNCKLTSNIVDNYN</sequence>
<keyword evidence="3" id="KW-0460">Magnesium</keyword>
<dbReference type="Proteomes" id="UP001214638">
    <property type="component" value="Unassembled WGS sequence"/>
</dbReference>
<dbReference type="Gene3D" id="3.40.50.300">
    <property type="entry name" value="P-loop containing nucleotide triphosphate hydrolases"/>
    <property type="match status" value="1"/>
</dbReference>
<name>A0AAD9PMA9_9APIC</name>
<keyword evidence="6" id="KW-0378">Hydrolase</keyword>
<dbReference type="AlphaFoldDB" id="A0AAD9PMA9"/>
<organism evidence="6 7">
    <name type="scientific">Babesia duncani</name>
    <dbReference type="NCBI Taxonomy" id="323732"/>
    <lineage>
        <taxon>Eukaryota</taxon>
        <taxon>Sar</taxon>
        <taxon>Alveolata</taxon>
        <taxon>Apicomplexa</taxon>
        <taxon>Aconoidasida</taxon>
        <taxon>Piroplasmida</taxon>
        <taxon>Babesiidae</taxon>
        <taxon>Babesia</taxon>
    </lineage>
</organism>
<dbReference type="GO" id="GO:0046872">
    <property type="term" value="F:metal ion binding"/>
    <property type="evidence" value="ECO:0007669"/>
    <property type="project" value="UniProtKB-KW"/>
</dbReference>
<dbReference type="GO" id="GO:0016787">
    <property type="term" value="F:hydrolase activity"/>
    <property type="evidence" value="ECO:0007669"/>
    <property type="project" value="UniProtKB-KW"/>
</dbReference>
<keyword evidence="2" id="KW-0547">Nucleotide-binding</keyword>
<dbReference type="CDD" id="cd01876">
    <property type="entry name" value="YihA_EngB"/>
    <property type="match status" value="1"/>
</dbReference>
<dbReference type="InterPro" id="IPR027417">
    <property type="entry name" value="P-loop_NTPase"/>
</dbReference>
<dbReference type="Pfam" id="PF01926">
    <property type="entry name" value="MMR_HSR1"/>
    <property type="match status" value="1"/>
</dbReference>
<dbReference type="SUPFAM" id="SSF52540">
    <property type="entry name" value="P-loop containing nucleoside triphosphate hydrolases"/>
    <property type="match status" value="1"/>
</dbReference>
<keyword evidence="1" id="KW-0479">Metal-binding</keyword>
<dbReference type="RefSeq" id="XP_067804023.1">
    <property type="nucleotide sequence ID" value="XM_067945232.1"/>
</dbReference>
<keyword evidence="4" id="KW-0342">GTP-binding</keyword>
<dbReference type="GO" id="GO:0005525">
    <property type="term" value="F:GTP binding"/>
    <property type="evidence" value="ECO:0007669"/>
    <property type="project" value="UniProtKB-KW"/>
</dbReference>